<protein>
    <submittedName>
        <fullName evidence="3">Flp pilus assembly protein CpaB</fullName>
    </submittedName>
</protein>
<name>A0A927DAJ7_9RHOB</name>
<comment type="caution">
    <text evidence="3">The sequence shown here is derived from an EMBL/GenBank/DDBJ whole genome shotgun (WGS) entry which is preliminary data.</text>
</comment>
<evidence type="ECO:0000313" key="4">
    <source>
        <dbReference type="Proteomes" id="UP000635142"/>
    </source>
</evidence>
<evidence type="ECO:0000313" key="3">
    <source>
        <dbReference type="EMBL" id="MBD3666207.1"/>
    </source>
</evidence>
<keyword evidence="4" id="KW-1185">Reference proteome</keyword>
<dbReference type="Proteomes" id="UP000635142">
    <property type="component" value="Unassembled WGS sequence"/>
</dbReference>
<feature type="region of interest" description="Disordered" evidence="1">
    <location>
        <begin position="335"/>
        <end position="360"/>
    </location>
</feature>
<dbReference type="CDD" id="cd11614">
    <property type="entry name" value="SAF_CpaB_FlgA_like"/>
    <property type="match status" value="1"/>
</dbReference>
<dbReference type="InterPro" id="IPR017592">
    <property type="entry name" value="Pilus_assmbl_Flp-typ_CpaB"/>
</dbReference>
<reference evidence="3" key="1">
    <citation type="submission" date="2020-08" db="EMBL/GenBank/DDBJ databases">
        <title>Sulfitobacter aestuariivivens sp. nov., isolated from a tidal flat.</title>
        <authorList>
            <person name="Park S."/>
            <person name="Yoon J.-H."/>
        </authorList>
    </citation>
    <scope>NUCLEOTIDE SEQUENCE</scope>
    <source>
        <strain evidence="3">TSTF-M16</strain>
    </source>
</reference>
<gene>
    <name evidence="3" type="primary">cpaB</name>
    <name evidence="3" type="ORF">H9Q16_19915</name>
</gene>
<organism evidence="3 4">
    <name type="scientific">Sulfitobacter aestuariivivens</name>
    <dbReference type="NCBI Taxonomy" id="2766981"/>
    <lineage>
        <taxon>Bacteria</taxon>
        <taxon>Pseudomonadati</taxon>
        <taxon>Pseudomonadota</taxon>
        <taxon>Alphaproteobacteria</taxon>
        <taxon>Rhodobacterales</taxon>
        <taxon>Roseobacteraceae</taxon>
        <taxon>Sulfitobacter</taxon>
    </lineage>
</organism>
<evidence type="ECO:0000259" key="2">
    <source>
        <dbReference type="SMART" id="SM00858"/>
    </source>
</evidence>
<dbReference type="EMBL" id="JACTAG010000005">
    <property type="protein sequence ID" value="MBD3666207.1"/>
    <property type="molecule type" value="Genomic_DNA"/>
</dbReference>
<dbReference type="RefSeq" id="WP_191077237.1">
    <property type="nucleotide sequence ID" value="NZ_JACTAG010000005.1"/>
</dbReference>
<dbReference type="Pfam" id="PF16976">
    <property type="entry name" value="RcpC"/>
    <property type="match status" value="1"/>
</dbReference>
<feature type="domain" description="SAF" evidence="2">
    <location>
        <begin position="51"/>
        <end position="120"/>
    </location>
</feature>
<feature type="compositionally biased region" description="Acidic residues" evidence="1">
    <location>
        <begin position="341"/>
        <end position="351"/>
    </location>
</feature>
<sequence>MRFSTILSLLVAIVLAGAAVYGAQNWLSTERQEFMTALQQQAQREDEAPKDTIVVAAEAVQFGERINRTTVREIEWSGAIRPEGSYAKIEDLVIGEGEDTARFALTPMAIGEPILSSKVTEPGVRAKMSTILAEGMTAVSIRVNDIAGVAGFVLPGDRVNVMLTRNGFTDVLLQGVKVLAIDQTSDERKDNPSVVRSVTFEVNTIEAQKLTLGATVGTLSLTLRPVASTDIENSERITINDLSDLDISDSLIEARLEEEGEDPALPDPSDERLENLEQLLKDLSTGMSEKLEGVEAKLQEQEEVKEVVVEMAPIVPQKSTIGVIRNGQRNEYKVDKKKEEDQVDVLEDENADEKLGVSSN</sequence>
<dbReference type="SMART" id="SM00858">
    <property type="entry name" value="SAF"/>
    <property type="match status" value="1"/>
</dbReference>
<dbReference type="AlphaFoldDB" id="A0A927DAJ7"/>
<dbReference type="InterPro" id="IPR031571">
    <property type="entry name" value="RcpC_dom"/>
</dbReference>
<dbReference type="InterPro" id="IPR013974">
    <property type="entry name" value="SAF"/>
</dbReference>
<proteinExistence type="predicted"/>
<dbReference type="NCBIfam" id="TIGR03177">
    <property type="entry name" value="pilus_cpaB"/>
    <property type="match status" value="1"/>
</dbReference>
<accession>A0A927DAJ7</accession>
<evidence type="ECO:0000256" key="1">
    <source>
        <dbReference type="SAM" id="MobiDB-lite"/>
    </source>
</evidence>